<dbReference type="InterPro" id="IPR050431">
    <property type="entry name" value="Adaptor_comp_med_subunit"/>
</dbReference>
<dbReference type="GO" id="GO:0016192">
    <property type="term" value="P:vesicle-mediated transport"/>
    <property type="evidence" value="ECO:0007669"/>
    <property type="project" value="InterPro"/>
</dbReference>
<dbReference type="PROSITE" id="PS51072">
    <property type="entry name" value="MHD"/>
    <property type="match status" value="1"/>
</dbReference>
<dbReference type="InterPro" id="IPR036168">
    <property type="entry name" value="AP2_Mu_C_sf"/>
</dbReference>
<evidence type="ECO:0000256" key="1">
    <source>
        <dbReference type="ARBA" id="ARBA00004308"/>
    </source>
</evidence>
<dbReference type="AlphaFoldDB" id="A0AA39CCS1"/>
<comment type="similarity">
    <text evidence="5">Belongs to the adaptor complexes medium subunit family.</text>
</comment>
<dbReference type="PIRSF" id="PIRSF005992">
    <property type="entry name" value="Clathrin_mu"/>
    <property type="match status" value="1"/>
</dbReference>
<dbReference type="Gene3D" id="2.60.40.1170">
    <property type="entry name" value="Mu homology domain, subdomain B"/>
    <property type="match status" value="4"/>
</dbReference>
<evidence type="ECO:0000256" key="2">
    <source>
        <dbReference type="ARBA" id="ARBA00022448"/>
    </source>
</evidence>
<keyword evidence="2 5" id="KW-0813">Transport</keyword>
<comment type="caution">
    <text evidence="8">The sequence shown here is derived from an EMBL/GenBank/DDBJ whole genome shotgun (WGS) entry which is preliminary data.</text>
</comment>
<evidence type="ECO:0000256" key="5">
    <source>
        <dbReference type="PIRNR" id="PIRNR005992"/>
    </source>
</evidence>
<proteinExistence type="inferred from homology"/>
<feature type="region of interest" description="Disordered" evidence="6">
    <location>
        <begin position="346"/>
        <end position="375"/>
    </location>
</feature>
<keyword evidence="4" id="KW-0472">Membrane</keyword>
<keyword evidence="9" id="KW-1185">Reference proteome</keyword>
<dbReference type="InterPro" id="IPR001392">
    <property type="entry name" value="Clathrin_mu"/>
</dbReference>
<dbReference type="SUPFAM" id="SSF64356">
    <property type="entry name" value="SNARE-like"/>
    <property type="match status" value="1"/>
</dbReference>
<dbReference type="GO" id="GO:0006886">
    <property type="term" value="P:intracellular protein transport"/>
    <property type="evidence" value="ECO:0007669"/>
    <property type="project" value="UniProtKB-UniRule"/>
</dbReference>
<name>A0AA39CCS1_9EURO</name>
<feature type="compositionally biased region" description="Polar residues" evidence="6">
    <location>
        <begin position="351"/>
        <end position="375"/>
    </location>
</feature>
<evidence type="ECO:0000313" key="9">
    <source>
        <dbReference type="Proteomes" id="UP001172673"/>
    </source>
</evidence>
<dbReference type="CDD" id="cd14837">
    <property type="entry name" value="AP3_Mu_N"/>
    <property type="match status" value="1"/>
</dbReference>
<evidence type="ECO:0000256" key="3">
    <source>
        <dbReference type="ARBA" id="ARBA00022927"/>
    </source>
</evidence>
<keyword evidence="3 5" id="KW-0653">Protein transport</keyword>
<reference evidence="8" key="1">
    <citation type="submission" date="2022-10" db="EMBL/GenBank/DDBJ databases">
        <title>Culturing micro-colonial fungi from biological soil crusts in the Mojave desert and describing Neophaeococcomyces mojavensis, and introducing the new genera and species Taxawa tesnikishii.</title>
        <authorList>
            <person name="Kurbessoian T."/>
            <person name="Stajich J.E."/>
        </authorList>
    </citation>
    <scope>NUCLEOTIDE SEQUENCE</scope>
    <source>
        <strain evidence="8">TK_41</strain>
    </source>
</reference>
<dbReference type="SUPFAM" id="SSF49447">
    <property type="entry name" value="Second domain of Mu2 adaptin subunit (ap50) of ap2 adaptor"/>
    <property type="match status" value="1"/>
</dbReference>
<accession>A0AA39CCS1</accession>
<evidence type="ECO:0000259" key="7">
    <source>
        <dbReference type="PROSITE" id="PS51072"/>
    </source>
</evidence>
<dbReference type="GO" id="GO:0012505">
    <property type="term" value="C:endomembrane system"/>
    <property type="evidence" value="ECO:0007669"/>
    <property type="project" value="UniProtKB-SubCell"/>
</dbReference>
<dbReference type="Pfam" id="PF00928">
    <property type="entry name" value="Adap_comp_sub"/>
    <property type="match status" value="1"/>
</dbReference>
<organism evidence="8 9">
    <name type="scientific">Cladophialophora chaetospira</name>
    <dbReference type="NCBI Taxonomy" id="386627"/>
    <lineage>
        <taxon>Eukaryota</taxon>
        <taxon>Fungi</taxon>
        <taxon>Dikarya</taxon>
        <taxon>Ascomycota</taxon>
        <taxon>Pezizomycotina</taxon>
        <taxon>Eurotiomycetes</taxon>
        <taxon>Chaetothyriomycetidae</taxon>
        <taxon>Chaetothyriales</taxon>
        <taxon>Herpotrichiellaceae</taxon>
        <taxon>Cladophialophora</taxon>
    </lineage>
</organism>
<dbReference type="Gene3D" id="3.30.450.60">
    <property type="match status" value="1"/>
</dbReference>
<feature type="domain" description="MHD" evidence="7">
    <location>
        <begin position="193"/>
        <end position="550"/>
    </location>
</feature>
<evidence type="ECO:0000256" key="4">
    <source>
        <dbReference type="ARBA" id="ARBA00023136"/>
    </source>
</evidence>
<dbReference type="PANTHER" id="PTHR10529">
    <property type="entry name" value="AP COMPLEX SUBUNIT MU"/>
    <property type="match status" value="1"/>
</dbReference>
<protein>
    <recommendedName>
        <fullName evidence="7">MHD domain-containing protein</fullName>
    </recommendedName>
</protein>
<comment type="subcellular location">
    <subcellularLocation>
        <location evidence="1">Endomembrane system</location>
    </subcellularLocation>
</comment>
<evidence type="ECO:0000256" key="6">
    <source>
        <dbReference type="SAM" id="MobiDB-lite"/>
    </source>
</evidence>
<dbReference type="EMBL" id="JAPDRK010000021">
    <property type="protein sequence ID" value="KAJ9603529.1"/>
    <property type="molecule type" value="Genomic_DNA"/>
</dbReference>
<evidence type="ECO:0000313" key="8">
    <source>
        <dbReference type="EMBL" id="KAJ9603529.1"/>
    </source>
</evidence>
<dbReference type="GO" id="GO:0030131">
    <property type="term" value="C:clathrin adaptor complex"/>
    <property type="evidence" value="ECO:0007669"/>
    <property type="project" value="UniProtKB-UniRule"/>
</dbReference>
<gene>
    <name evidence="8" type="ORF">H2200_011715</name>
</gene>
<dbReference type="InterPro" id="IPR028565">
    <property type="entry name" value="MHD"/>
</dbReference>
<sequence length="553" mass="58292">MSVTLDALYIFDDHNNCVLEHIYSGRPPSAQNLIANLSTRPAPRPAIIQLSDLAPPTTAYTLSQSALQLTAVSSKDAQSLAILDFLQRLLDIFEDFLGSPLLTSKIEDNYEIVAQLLGEICDGGIISNTEPNALRESVEVSSVLGKLFTQVGLPGASPALGPASNFASSLRPSPTTSLGPAIPWRKSNVRHTSNELYVDIIENLSVIFAPSGRPISARAHGSIAFTAKISGVPDLLMILAAPGGTSSVKAAGITRTMQLPVFHPCVRLARWKEHPGELSFVPPDGRFMLGGYETDLMPTSLDTDQPPSKSDRIFLPATVDLRGGLGSSGSDFEAKLTLNNNFPGVPAPTKPSASRTVSGPVSSLSFGGTNTGSSSAPTLEAVMVTIPFPAGVRSVTELKPSRGEANFNTFDRVVEWTVPTKDGATVNGTATLTGTVSGPFSAGSDLDEEAQAAEAGKQNSMAGYYNEDVVASQTAEQEPAVNGSAKRLQASKALMPRSIAVSFNVKGWIPSGIKVDSLVVDVKKSKGLGDGVRPYKGVKYLTVSGQGVERRVE</sequence>
<dbReference type="Proteomes" id="UP001172673">
    <property type="component" value="Unassembled WGS sequence"/>
</dbReference>
<dbReference type="InterPro" id="IPR011012">
    <property type="entry name" value="Longin-like_dom_sf"/>
</dbReference>